<protein>
    <submittedName>
        <fullName evidence="3">Uncharacterized protein</fullName>
    </submittedName>
</protein>
<evidence type="ECO:0000313" key="3">
    <source>
        <dbReference type="EMBL" id="KFB69633.1"/>
    </source>
</evidence>
<keyword evidence="2" id="KW-0732">Signal</keyword>
<feature type="chain" id="PRO_5001785724" evidence="2">
    <location>
        <begin position="32"/>
        <end position="124"/>
    </location>
</feature>
<sequence precursor="true">MREMNALRGVFGWCALSLALLALPESVLASAAAPRIENSRIAIDATAVNLRAEGMQGGTSSSKSFLGKKKSQSTPDMPGQVDVGVVEVSGGAILNNSDVRINTTASGISVRGGTIRVGAVAIGP</sequence>
<organism evidence="3 4">
    <name type="scientific">Candidatus Accumulibacter vicinus</name>
    <dbReference type="NCBI Taxonomy" id="2954382"/>
    <lineage>
        <taxon>Bacteria</taxon>
        <taxon>Pseudomonadati</taxon>
        <taxon>Pseudomonadota</taxon>
        <taxon>Betaproteobacteria</taxon>
        <taxon>Candidatus Accumulibacter</taxon>
    </lineage>
</organism>
<dbReference type="AlphaFoldDB" id="A0A084Y4I9"/>
<feature type="signal peptide" evidence="2">
    <location>
        <begin position="1"/>
        <end position="31"/>
    </location>
</feature>
<dbReference type="RefSeq" id="WP_034922339.1">
    <property type="nucleotide sequence ID" value="NZ_JDSS02000011.1"/>
</dbReference>
<dbReference type="EMBL" id="JDSS02000011">
    <property type="protein sequence ID" value="KFB69633.1"/>
    <property type="molecule type" value="Genomic_DNA"/>
</dbReference>
<comment type="caution">
    <text evidence="3">The sequence shown here is derived from an EMBL/GenBank/DDBJ whole genome shotgun (WGS) entry which is preliminary data.</text>
</comment>
<gene>
    <name evidence="3" type="ORF">CAPSK01_000692</name>
</gene>
<evidence type="ECO:0000256" key="1">
    <source>
        <dbReference type="SAM" id="MobiDB-lite"/>
    </source>
</evidence>
<evidence type="ECO:0000313" key="4">
    <source>
        <dbReference type="Proteomes" id="UP000019812"/>
    </source>
</evidence>
<proteinExistence type="predicted"/>
<accession>A0A084Y4I9</accession>
<feature type="region of interest" description="Disordered" evidence="1">
    <location>
        <begin position="55"/>
        <end position="81"/>
    </location>
</feature>
<evidence type="ECO:0000256" key="2">
    <source>
        <dbReference type="SAM" id="SignalP"/>
    </source>
</evidence>
<dbReference type="Proteomes" id="UP000019812">
    <property type="component" value="Unassembled WGS sequence"/>
</dbReference>
<reference evidence="3 4" key="1">
    <citation type="submission" date="2014-07" db="EMBL/GenBank/DDBJ databases">
        <title>Expanding our view of genomic diversity in Candidatus Accumulibacter clades.</title>
        <authorList>
            <person name="Skennerton C.T."/>
            <person name="Barr J.J."/>
            <person name="Slater F.R."/>
            <person name="Bond P.L."/>
            <person name="Tyson G.W."/>
        </authorList>
    </citation>
    <scope>NUCLEOTIDE SEQUENCE [LARGE SCALE GENOMIC DNA]</scope>
    <source>
        <strain evidence="4">SK-01</strain>
    </source>
</reference>
<name>A0A084Y4I9_9PROT</name>